<feature type="compositionally biased region" description="Polar residues" evidence="8">
    <location>
        <begin position="1"/>
        <end position="14"/>
    </location>
</feature>
<feature type="region of interest" description="Disordered" evidence="8">
    <location>
        <begin position="1"/>
        <end position="20"/>
    </location>
</feature>
<sequence>MSENQAPQQETASKPLSGAGNPPIHAVSLWTVLKNRKRILKNPLPFHHENFEAHGDTFMVWIGPDSRVVFTRDPLIARNILQKNHRNYRKSPLQTRDLAKYIGHGILTSEGEYWRRHRKMIQPAFHKDALRGLLGIMFGAIRSELSGLPVGRPMDVFPRMSDLAFQVVARSLFSAGNLRDDMKRLQEITETNQRMLIREMRQPYLKWWFRMSGQIRRHLDYAEEGRGLLDRLIEERVQSGASQGDLLDMLLEARYDDGSPMPRKQLIDEVLILFTAGHETTANALSFTLYLLARHPEIQERLYQSVASLDFDPGNIDQWIRGLGFAQQCVEEAMRLFPPVYVIDRVSLGPEELQGHTYPAGTTWLVSLYELHRSPRLWEDPLSFRPDRFDPERKKEFTSHYFPFGAGPRMCIGNNFALYEMVMAIGWMVKKYRITSPLPTLEVVPLISLKPGEVLLELHPRH</sequence>
<protein>
    <submittedName>
        <fullName evidence="9">Cytochrome P450</fullName>
    </submittedName>
</protein>
<dbReference type="Pfam" id="PF00067">
    <property type="entry name" value="p450"/>
    <property type="match status" value="1"/>
</dbReference>
<keyword evidence="6 7" id="KW-0503">Monooxygenase</keyword>
<dbReference type="EMBL" id="JAMXIB010000011">
    <property type="protein sequence ID" value="MCO5725656.1"/>
    <property type="molecule type" value="Genomic_DNA"/>
</dbReference>
<accession>A0ABT1B030</accession>
<dbReference type="PRINTS" id="PR00463">
    <property type="entry name" value="EP450I"/>
</dbReference>
<keyword evidence="4 7" id="KW-0560">Oxidoreductase</keyword>
<dbReference type="PANTHER" id="PTHR24291:SF50">
    <property type="entry name" value="BIFUNCTIONAL ALBAFLAVENONE MONOOXYGENASE_TERPENE SYNTHASE"/>
    <property type="match status" value="1"/>
</dbReference>
<dbReference type="InterPro" id="IPR002401">
    <property type="entry name" value="Cyt_P450_E_grp-I"/>
</dbReference>
<evidence type="ECO:0000313" key="9">
    <source>
        <dbReference type="EMBL" id="MCO5725656.1"/>
    </source>
</evidence>
<evidence type="ECO:0000256" key="5">
    <source>
        <dbReference type="ARBA" id="ARBA00023004"/>
    </source>
</evidence>
<proteinExistence type="inferred from homology"/>
<dbReference type="Proteomes" id="UP001206312">
    <property type="component" value="Unassembled WGS sequence"/>
</dbReference>
<keyword evidence="2 7" id="KW-0349">Heme</keyword>
<evidence type="ECO:0000256" key="3">
    <source>
        <dbReference type="ARBA" id="ARBA00022723"/>
    </source>
</evidence>
<evidence type="ECO:0000256" key="8">
    <source>
        <dbReference type="SAM" id="MobiDB-lite"/>
    </source>
</evidence>
<name>A0ABT1B030_9FLAO</name>
<comment type="caution">
    <text evidence="9">The sequence shown here is derived from an EMBL/GenBank/DDBJ whole genome shotgun (WGS) entry which is preliminary data.</text>
</comment>
<evidence type="ECO:0000256" key="2">
    <source>
        <dbReference type="ARBA" id="ARBA00022617"/>
    </source>
</evidence>
<reference evidence="9 10" key="1">
    <citation type="submission" date="2022-06" db="EMBL/GenBank/DDBJ databases">
        <authorList>
            <person name="Xuan X."/>
        </authorList>
    </citation>
    <scope>NUCLEOTIDE SEQUENCE [LARGE SCALE GENOMIC DNA]</scope>
    <source>
        <strain evidence="9 10">2V75</strain>
    </source>
</reference>
<dbReference type="InterPro" id="IPR036396">
    <property type="entry name" value="Cyt_P450_sf"/>
</dbReference>
<evidence type="ECO:0000256" key="4">
    <source>
        <dbReference type="ARBA" id="ARBA00023002"/>
    </source>
</evidence>
<dbReference type="PRINTS" id="PR00385">
    <property type="entry name" value="P450"/>
</dbReference>
<dbReference type="InterPro" id="IPR050196">
    <property type="entry name" value="Cytochrome_P450_Monoox"/>
</dbReference>
<dbReference type="PROSITE" id="PS00086">
    <property type="entry name" value="CYTOCHROME_P450"/>
    <property type="match status" value="1"/>
</dbReference>
<keyword evidence="5 7" id="KW-0408">Iron</keyword>
<organism evidence="9 10">
    <name type="scientific">Robiginitalea marina</name>
    <dbReference type="NCBI Taxonomy" id="2954105"/>
    <lineage>
        <taxon>Bacteria</taxon>
        <taxon>Pseudomonadati</taxon>
        <taxon>Bacteroidota</taxon>
        <taxon>Flavobacteriia</taxon>
        <taxon>Flavobacteriales</taxon>
        <taxon>Flavobacteriaceae</taxon>
        <taxon>Robiginitalea</taxon>
    </lineage>
</organism>
<evidence type="ECO:0000256" key="1">
    <source>
        <dbReference type="ARBA" id="ARBA00010617"/>
    </source>
</evidence>
<dbReference type="InterPro" id="IPR001128">
    <property type="entry name" value="Cyt_P450"/>
</dbReference>
<dbReference type="RefSeq" id="WP_252742028.1">
    <property type="nucleotide sequence ID" value="NZ_JAMXIB010000011.1"/>
</dbReference>
<dbReference type="SUPFAM" id="SSF48264">
    <property type="entry name" value="Cytochrome P450"/>
    <property type="match status" value="1"/>
</dbReference>
<dbReference type="InterPro" id="IPR017972">
    <property type="entry name" value="Cyt_P450_CS"/>
</dbReference>
<keyword evidence="3 7" id="KW-0479">Metal-binding</keyword>
<dbReference type="PANTHER" id="PTHR24291">
    <property type="entry name" value="CYTOCHROME P450 FAMILY 4"/>
    <property type="match status" value="1"/>
</dbReference>
<gene>
    <name evidence="9" type="ORF">NG653_12380</name>
</gene>
<keyword evidence="10" id="KW-1185">Reference proteome</keyword>
<evidence type="ECO:0000313" key="10">
    <source>
        <dbReference type="Proteomes" id="UP001206312"/>
    </source>
</evidence>
<evidence type="ECO:0000256" key="6">
    <source>
        <dbReference type="ARBA" id="ARBA00023033"/>
    </source>
</evidence>
<comment type="similarity">
    <text evidence="1 7">Belongs to the cytochrome P450 family.</text>
</comment>
<evidence type="ECO:0000256" key="7">
    <source>
        <dbReference type="RuleBase" id="RU000461"/>
    </source>
</evidence>
<dbReference type="Gene3D" id="1.10.630.10">
    <property type="entry name" value="Cytochrome P450"/>
    <property type="match status" value="1"/>
</dbReference>